<evidence type="ECO:0000313" key="2">
    <source>
        <dbReference type="Proteomes" id="UP000199615"/>
    </source>
</evidence>
<name>A0A1H8VXB0_9BRAD</name>
<protein>
    <submittedName>
        <fullName evidence="1">Uncharacterized protein</fullName>
    </submittedName>
</protein>
<keyword evidence="2" id="KW-1185">Reference proteome</keyword>
<sequence length="386" mass="42456">MPPRKGTPQRPKVRQPPVADHFATIVALCEAGSTLAAACGAVPHGPNLNAVRRWVRNNADAAEQLRAARMAAGGTTRAPSRIPPEAWEAGLQAVATYEGALTSLRVPGQPHIDDLRRRADRDPGFAARLKAAFERRQALGLRKARFSPADYSAAIEKLKADRSRNMTEIDADLRRENLPALGTIYVRRYRDADLAKQYAESITATRGIFHFSEEAYDEALAILRSDPAKARLIIKRAKGRLPSFNAIVSRAKTDPAVAAIFGDARLKRRAAKAHARTDKANKPVYQDGVLRSGLLLDDLYREASTLFHRGLPDRDDMISEVVLAVLQGELKREEISTKGVKLGWARVSRFNKGTDSLDRPIARDGGSSTTVLDMVKADHWSFEDAI</sequence>
<proteinExistence type="predicted"/>
<organism evidence="1 2">
    <name type="scientific">Rhodopseudomonas pseudopalustris</name>
    <dbReference type="NCBI Taxonomy" id="1513892"/>
    <lineage>
        <taxon>Bacteria</taxon>
        <taxon>Pseudomonadati</taxon>
        <taxon>Pseudomonadota</taxon>
        <taxon>Alphaproteobacteria</taxon>
        <taxon>Hyphomicrobiales</taxon>
        <taxon>Nitrobacteraceae</taxon>
        <taxon>Rhodopseudomonas</taxon>
    </lineage>
</organism>
<dbReference type="Proteomes" id="UP000199615">
    <property type="component" value="Unassembled WGS sequence"/>
</dbReference>
<dbReference type="EMBL" id="FODT01000010">
    <property type="protein sequence ID" value="SEP20041.1"/>
    <property type="molecule type" value="Genomic_DNA"/>
</dbReference>
<evidence type="ECO:0000313" key="1">
    <source>
        <dbReference type="EMBL" id="SEP20041.1"/>
    </source>
</evidence>
<accession>A0A1H8VXB0</accession>
<reference evidence="2" key="1">
    <citation type="submission" date="2016-10" db="EMBL/GenBank/DDBJ databases">
        <authorList>
            <person name="Varghese N."/>
            <person name="Submissions S."/>
        </authorList>
    </citation>
    <scope>NUCLEOTIDE SEQUENCE [LARGE SCALE GENOMIC DNA]</scope>
    <source>
        <strain evidence="2">DSM 123</strain>
    </source>
</reference>
<dbReference type="RefSeq" id="WP_139202674.1">
    <property type="nucleotide sequence ID" value="NZ_FODT01000010.1"/>
</dbReference>
<dbReference type="AlphaFoldDB" id="A0A1H8VXB0"/>
<gene>
    <name evidence="1" type="ORF">SAMN05444123_11018</name>
</gene>